<name>N6VA71_9HYPH</name>
<proteinExistence type="predicted"/>
<sequence>MLHAGSIALPMSLRRHAQRLLRPKPLHGVPHGLCRLCQLLCSRLSWSAGCRRDGRASSIGPDGAFCCDGSLRHCAQRGDQIADQHCLVDARSGVTRKRWSDRGWFSGGGRRVPHLRYIDRHRRALSPVRPCRCRHPGAAGQCHARRRSARSLLRAGEGDRLQSGFRPADHSCLDRRRRVQEALGCAGRPCCLCSRSGLRRENTGRRTWLDRAFAVADGRIRKAGLYACRHRVHRAAAVHRDDGLAEHTGHRRAQGASLRSEAGAAVCRDRPILASRRSFRRSCRQSCRHYRRHVRRAGCTCRSQTALLGGDHRRHRLRHSGPACERRHGFRRACAADSDRGRRRSGACRCAVEFGAECVSAAGIARGCRDHVSCDGIGRFLRRDFRRLLGADRGRADVGAVARRADAEDVTKGLLLFDPAAISAAMKLTGAKISEQIARGRVALRDNTRALTSLLLLGLTRGCRVR</sequence>
<dbReference type="EMBL" id="AQHN01000055">
    <property type="protein sequence ID" value="ENN87957.1"/>
    <property type="molecule type" value="Genomic_DNA"/>
</dbReference>
<evidence type="ECO:0000313" key="2">
    <source>
        <dbReference type="Proteomes" id="UP000012429"/>
    </source>
</evidence>
<gene>
    <name evidence="1" type="ORF">RHSP_49877</name>
</gene>
<dbReference type="PATRIC" id="fig|363754.4.peg.2417"/>
<accession>N6VA71</accession>
<organism evidence="1 2">
    <name type="scientific">Rhizobium freirei PRF 81</name>
    <dbReference type="NCBI Taxonomy" id="363754"/>
    <lineage>
        <taxon>Bacteria</taxon>
        <taxon>Pseudomonadati</taxon>
        <taxon>Pseudomonadota</taxon>
        <taxon>Alphaproteobacteria</taxon>
        <taxon>Hyphomicrobiales</taxon>
        <taxon>Rhizobiaceae</taxon>
        <taxon>Rhizobium/Agrobacterium group</taxon>
        <taxon>Rhizobium</taxon>
    </lineage>
</organism>
<evidence type="ECO:0000313" key="1">
    <source>
        <dbReference type="EMBL" id="ENN87957.1"/>
    </source>
</evidence>
<reference evidence="1 2" key="1">
    <citation type="journal article" date="2012" name="BMC Genomics">
        <title>Genomic basis of broad host range and environmental adaptability of Rhizobium tropici CIAT 899 and Rhizobium sp. PRF 81 which are used in inoculants for common bean (Phaseolus vulgaris L.).</title>
        <authorList>
            <person name="Ormeno-Orrillo E."/>
            <person name="Menna P."/>
            <person name="Almeida L.G."/>
            <person name="Ollero F.J."/>
            <person name="Nicolas M.F."/>
            <person name="Pains Rodrigues E."/>
            <person name="Shigueyoshi Nakatani A."/>
            <person name="Silva Batista J.S."/>
            <person name="Oliveira Chueire L.M."/>
            <person name="Souza R.C."/>
            <person name="Ribeiro Vasconcelos A.T."/>
            <person name="Megias M."/>
            <person name="Hungria M."/>
            <person name="Martinez-Romero E."/>
        </authorList>
    </citation>
    <scope>NUCLEOTIDE SEQUENCE [LARGE SCALE GENOMIC DNA]</scope>
    <source>
        <strain evidence="1 2">PRF 81</strain>
    </source>
</reference>
<dbReference type="STRING" id="363754.RHSP_49877"/>
<dbReference type="AlphaFoldDB" id="N6VA71"/>
<protein>
    <submittedName>
        <fullName evidence="1">Uncharacterized protein</fullName>
    </submittedName>
</protein>
<keyword evidence="2" id="KW-1185">Reference proteome</keyword>
<comment type="caution">
    <text evidence="1">The sequence shown here is derived from an EMBL/GenBank/DDBJ whole genome shotgun (WGS) entry which is preliminary data.</text>
</comment>
<dbReference type="Proteomes" id="UP000012429">
    <property type="component" value="Unassembled WGS sequence"/>
</dbReference>